<evidence type="ECO:0008006" key="3">
    <source>
        <dbReference type="Google" id="ProtNLM"/>
    </source>
</evidence>
<protein>
    <recommendedName>
        <fullName evidence="3">Discoidin domain-containing protein</fullName>
    </recommendedName>
</protein>
<dbReference type="GeneID" id="66305923"/>
<evidence type="ECO:0000313" key="2">
    <source>
        <dbReference type="Proteomes" id="UP000061809"/>
    </source>
</evidence>
<accession>A0A0P0FQX6</accession>
<dbReference type="Gene3D" id="2.60.120.260">
    <property type="entry name" value="Galactose-binding domain-like"/>
    <property type="match status" value="2"/>
</dbReference>
<evidence type="ECO:0000313" key="1">
    <source>
        <dbReference type="EMBL" id="ALJ59982.1"/>
    </source>
</evidence>
<gene>
    <name evidence="1" type="ORF">BcellWH2_02743</name>
</gene>
<dbReference type="SUPFAM" id="SSF49785">
    <property type="entry name" value="Galactose-binding domain-like"/>
    <property type="match status" value="1"/>
</dbReference>
<dbReference type="PANTHER" id="PTHR35532:SF5">
    <property type="entry name" value="CARBOHYDRATE-BINDING DOMAIN-CONTAINING PROTEIN"/>
    <property type="match status" value="1"/>
</dbReference>
<dbReference type="InterPro" id="IPR008979">
    <property type="entry name" value="Galactose-bd-like_sf"/>
</dbReference>
<name>A0A0P0FQX6_9BACE</name>
<dbReference type="RefSeq" id="WP_029426296.1">
    <property type="nucleotide sequence ID" value="NZ_CP012801.1"/>
</dbReference>
<dbReference type="KEGG" id="bcel:BcellWH2_02743"/>
<dbReference type="EMBL" id="CP012801">
    <property type="protein sequence ID" value="ALJ59982.1"/>
    <property type="molecule type" value="Genomic_DNA"/>
</dbReference>
<dbReference type="PANTHER" id="PTHR35532">
    <property type="entry name" value="SIMILAR TO POLYHYDROXYALKANOATE DEPOLYMERASE"/>
    <property type="match status" value="1"/>
</dbReference>
<dbReference type="PROSITE" id="PS51257">
    <property type="entry name" value="PROKAR_LIPOPROTEIN"/>
    <property type="match status" value="1"/>
</dbReference>
<proteinExistence type="predicted"/>
<dbReference type="SUPFAM" id="SSF54001">
    <property type="entry name" value="Cysteine proteinases"/>
    <property type="match status" value="1"/>
</dbReference>
<dbReference type="InterPro" id="IPR038765">
    <property type="entry name" value="Papain-like_cys_pep_sf"/>
</dbReference>
<reference evidence="1 2" key="1">
    <citation type="journal article" date="2015" name="Science">
        <title>Genetic determinants of in vivo fitness and diet responsiveness in multiple human gut Bacteroides.</title>
        <authorList>
            <person name="Wu M."/>
            <person name="McNulty N.P."/>
            <person name="Rodionov D.A."/>
            <person name="Khoroshkin M.S."/>
            <person name="Griffin N.W."/>
            <person name="Cheng J."/>
            <person name="Latreille P."/>
            <person name="Kerstetter R.A."/>
            <person name="Terrapon N."/>
            <person name="Henrissat B."/>
            <person name="Osterman A.L."/>
            <person name="Gordon J.I."/>
        </authorList>
    </citation>
    <scope>NUCLEOTIDE SEQUENCE [LARGE SCALE GENOMIC DNA]</scope>
    <source>
        <strain evidence="1 2">WH2</strain>
    </source>
</reference>
<dbReference type="Proteomes" id="UP000061809">
    <property type="component" value="Chromosome"/>
</dbReference>
<sequence length="650" mass="75573">MRKYGILLIICIFQILLSCTKVPVGPSLKDILSANSKLQVVLDKYKDDSLKYKSAVFLIENLPFHYSYEGEPLDDYLKLFELHGKGTMYPDKVLDSIKRACGPFHMDKLEAKSDIYIDPVYLIENIEWAFKVWREQPWGKNVSFDDFCEFILPYRVGDERLEPWRERIYNKYNPLLDSIRGLPEAEDPKYVSQILMDTLHKAPVYFTELFSFGPHYGPKVVDWRSGSCVNFTDLQLYVFRALGLPCSEEIMLMRGNKNVPHYWNAVFDKDGNSYRCSILDPTSELNSPDNYWDPKGKVYRRTFSVNREMIRAMGKKAEERHPSFRYPCFRDVTAIYAGSKNRTLTIGPENLYNPLKKGEPVYLCSASFMDWAPIGWCLYDKRLGAVFEDVEGQVVFRLGTYENGSICPQSDPFLLDRESGEVRFFPSGGREVEVTLLHKYELYFEPFVRRMVDGVFEGSNDPHFNRKDTLFIIKEFPERLWNVARVNSARSYRYVRYYGPKDSYCNISEVAFYTSFADSVPLKGKIIGTPGCNGLDGSHEYTNVFDGDPYTSFDYVQPTGGWSGLDLGTPRRIEKIVFTPRNRDNFIRTDDEYELFYYNDGEWASAGRVRPHSDSLLYKVPEGALLYLKDHTRGKDERIFEYKDGKQQFW</sequence>
<dbReference type="AlphaFoldDB" id="A0A0P0FQX6"/>
<dbReference type="PATRIC" id="fig|246787.4.peg.2826"/>
<organism evidence="1 2">
    <name type="scientific">Bacteroides cellulosilyticus</name>
    <dbReference type="NCBI Taxonomy" id="246787"/>
    <lineage>
        <taxon>Bacteria</taxon>
        <taxon>Pseudomonadati</taxon>
        <taxon>Bacteroidota</taxon>
        <taxon>Bacteroidia</taxon>
        <taxon>Bacteroidales</taxon>
        <taxon>Bacteroidaceae</taxon>
        <taxon>Bacteroides</taxon>
    </lineage>
</organism>